<evidence type="ECO:0000313" key="13">
    <source>
        <dbReference type="EMBL" id="KVK75902.1"/>
    </source>
</evidence>
<sequence length="392" mass="41186">MKSQFYRNLLCAALFSAFSVASHAQSTVTLYGVIDEGVVFQSNSGAGKRVSLDSLGGIFGSRWGMTGSEDLGGGLKAIFTLESGINLNTGAFGQGGTAFGRQAFVGLSSDHLGSLTLGRQYDMIFYFPEPLTAEGLLGGPASSHPGDLDNAANTIRVNNAIRYMSPTFSGLKFGGEYSVGGVAGNLTANSGYSVGASYEYGPFKVAGAYEYFKNPTSATAGSGFFTDNASGASPLAFSLNSGYKSAQSFQNAIVAANYKIGALTLAASYSNVQYGHLNGELLGGTARFNNFDIGAQYQFSPFFFAGIMYNYLNGRGVGTASGATIGGQHYNQVGLMADYFLSKRTDVYWTMGWQRASGISSTGAAAVADIGNYGDSSNNHQILIRAALRHRF</sequence>
<dbReference type="GO" id="GO:0015288">
    <property type="term" value="F:porin activity"/>
    <property type="evidence" value="ECO:0007669"/>
    <property type="project" value="UniProtKB-KW"/>
</dbReference>
<comment type="caution">
    <text evidence="13">The sequence shown here is derived from an EMBL/GenBank/DDBJ whole genome shotgun (WGS) entry which is preliminary data.</text>
</comment>
<dbReference type="InterPro" id="IPR023614">
    <property type="entry name" value="Porin_dom_sf"/>
</dbReference>
<dbReference type="Proteomes" id="UP000069001">
    <property type="component" value="Unassembled WGS sequence"/>
</dbReference>
<comment type="subunit">
    <text evidence="2">Homotrimer.</text>
</comment>
<evidence type="ECO:0000256" key="1">
    <source>
        <dbReference type="ARBA" id="ARBA00004571"/>
    </source>
</evidence>
<keyword evidence="7" id="KW-0406">Ion transport</keyword>
<dbReference type="PANTHER" id="PTHR34501:SF9">
    <property type="entry name" value="MAJOR OUTER MEMBRANE PROTEIN P.IA"/>
    <property type="match status" value="1"/>
</dbReference>
<dbReference type="GO" id="GO:0046930">
    <property type="term" value="C:pore complex"/>
    <property type="evidence" value="ECO:0007669"/>
    <property type="project" value="UniProtKB-KW"/>
</dbReference>
<organism evidence="13 14">
    <name type="scientific">Burkholderia cepacia</name>
    <name type="common">Pseudomonas cepacia</name>
    <dbReference type="NCBI Taxonomy" id="292"/>
    <lineage>
        <taxon>Bacteria</taxon>
        <taxon>Pseudomonadati</taxon>
        <taxon>Pseudomonadota</taxon>
        <taxon>Betaproteobacteria</taxon>
        <taxon>Burkholderiales</taxon>
        <taxon>Burkholderiaceae</taxon>
        <taxon>Burkholderia</taxon>
        <taxon>Burkholderia cepacia complex</taxon>
    </lineage>
</organism>
<proteinExistence type="predicted"/>
<keyword evidence="5" id="KW-0812">Transmembrane</keyword>
<dbReference type="InterPro" id="IPR050298">
    <property type="entry name" value="Gram-neg_bact_OMP"/>
</dbReference>
<dbReference type="PRINTS" id="PR00184">
    <property type="entry name" value="NEISSPPORIN"/>
</dbReference>
<dbReference type="AlphaFoldDB" id="A0A118KEK7"/>
<keyword evidence="4" id="KW-1134">Transmembrane beta strand</keyword>
<evidence type="ECO:0000256" key="2">
    <source>
        <dbReference type="ARBA" id="ARBA00011233"/>
    </source>
</evidence>
<dbReference type="SUPFAM" id="SSF56935">
    <property type="entry name" value="Porins"/>
    <property type="match status" value="1"/>
</dbReference>
<dbReference type="GO" id="GO:0034220">
    <property type="term" value="P:monoatomic ion transmembrane transport"/>
    <property type="evidence" value="ECO:0007669"/>
    <property type="project" value="InterPro"/>
</dbReference>
<evidence type="ECO:0000256" key="10">
    <source>
        <dbReference type="ARBA" id="ARBA00023237"/>
    </source>
</evidence>
<dbReference type="InterPro" id="IPR001702">
    <property type="entry name" value="Porin_Gram-ve"/>
</dbReference>
<keyword evidence="3" id="KW-0813">Transport</keyword>
<reference evidence="13 14" key="1">
    <citation type="submission" date="2015-11" db="EMBL/GenBank/DDBJ databases">
        <title>Expanding the genomic diversity of Burkholderia species for the development of highly accurate diagnostics.</title>
        <authorList>
            <person name="Sahl J."/>
            <person name="Keim P."/>
            <person name="Wagner D."/>
        </authorList>
    </citation>
    <scope>NUCLEOTIDE SEQUENCE [LARGE SCALE GENOMIC DNA]</scope>
    <source>
        <strain evidence="13 14">MSMB1302</strain>
    </source>
</reference>
<dbReference type="InterPro" id="IPR033900">
    <property type="entry name" value="Gram_neg_porin_domain"/>
</dbReference>
<feature type="chain" id="PRO_5007160081" evidence="11">
    <location>
        <begin position="25"/>
        <end position="392"/>
    </location>
</feature>
<evidence type="ECO:0000259" key="12">
    <source>
        <dbReference type="Pfam" id="PF13609"/>
    </source>
</evidence>
<accession>A0A118KEK7</accession>
<evidence type="ECO:0000256" key="7">
    <source>
        <dbReference type="ARBA" id="ARBA00023065"/>
    </source>
</evidence>
<evidence type="ECO:0000256" key="3">
    <source>
        <dbReference type="ARBA" id="ARBA00022448"/>
    </source>
</evidence>
<evidence type="ECO:0000256" key="5">
    <source>
        <dbReference type="ARBA" id="ARBA00022692"/>
    </source>
</evidence>
<dbReference type="Gene3D" id="2.40.160.10">
    <property type="entry name" value="Porin"/>
    <property type="match status" value="1"/>
</dbReference>
<name>A0A118KEK7_BURCE</name>
<evidence type="ECO:0000256" key="11">
    <source>
        <dbReference type="SAM" id="SignalP"/>
    </source>
</evidence>
<evidence type="ECO:0000256" key="6">
    <source>
        <dbReference type="ARBA" id="ARBA00022729"/>
    </source>
</evidence>
<dbReference type="RefSeq" id="WP_059731757.1">
    <property type="nucleotide sequence ID" value="NZ_LOYH01000089.1"/>
</dbReference>
<feature type="domain" description="Porin" evidence="12">
    <location>
        <begin position="13"/>
        <end position="356"/>
    </location>
</feature>
<dbReference type="EMBL" id="LOYH01000089">
    <property type="protein sequence ID" value="KVK75902.1"/>
    <property type="molecule type" value="Genomic_DNA"/>
</dbReference>
<dbReference type="PRINTS" id="PR00182">
    <property type="entry name" value="ECOLNEIPORIN"/>
</dbReference>
<gene>
    <name evidence="13" type="ORF">WS90_24940</name>
</gene>
<evidence type="ECO:0000256" key="9">
    <source>
        <dbReference type="ARBA" id="ARBA00023136"/>
    </source>
</evidence>
<keyword evidence="10" id="KW-0998">Cell outer membrane</keyword>
<evidence type="ECO:0000256" key="4">
    <source>
        <dbReference type="ARBA" id="ARBA00022452"/>
    </source>
</evidence>
<evidence type="ECO:0000256" key="8">
    <source>
        <dbReference type="ARBA" id="ARBA00023114"/>
    </source>
</evidence>
<dbReference type="GO" id="GO:0009279">
    <property type="term" value="C:cell outer membrane"/>
    <property type="evidence" value="ECO:0007669"/>
    <property type="project" value="UniProtKB-SubCell"/>
</dbReference>
<keyword evidence="9" id="KW-0472">Membrane</keyword>
<dbReference type="InterPro" id="IPR002299">
    <property type="entry name" value="Porin_Neis"/>
</dbReference>
<comment type="subcellular location">
    <subcellularLocation>
        <location evidence="1">Cell outer membrane</location>
        <topology evidence="1">Multi-pass membrane protein</topology>
    </subcellularLocation>
</comment>
<feature type="signal peptide" evidence="11">
    <location>
        <begin position="1"/>
        <end position="24"/>
    </location>
</feature>
<dbReference type="PANTHER" id="PTHR34501">
    <property type="entry name" value="PROTEIN YDDL-RELATED"/>
    <property type="match status" value="1"/>
</dbReference>
<dbReference type="CDD" id="cd00342">
    <property type="entry name" value="gram_neg_porins"/>
    <property type="match status" value="1"/>
</dbReference>
<keyword evidence="6 11" id="KW-0732">Signal</keyword>
<evidence type="ECO:0000313" key="14">
    <source>
        <dbReference type="Proteomes" id="UP000069001"/>
    </source>
</evidence>
<dbReference type="Pfam" id="PF13609">
    <property type="entry name" value="Porin_4"/>
    <property type="match status" value="1"/>
</dbReference>
<protein>
    <submittedName>
        <fullName evidence="13">Porin</fullName>
    </submittedName>
</protein>
<keyword evidence="8" id="KW-0626">Porin</keyword>